<keyword evidence="3" id="KW-1185">Reference proteome</keyword>
<organism evidence="2 3">
    <name type="scientific">Hasllibacter halocynthiae</name>
    <dbReference type="NCBI Taxonomy" id="595589"/>
    <lineage>
        <taxon>Bacteria</taxon>
        <taxon>Pseudomonadati</taxon>
        <taxon>Pseudomonadota</taxon>
        <taxon>Alphaproteobacteria</taxon>
        <taxon>Rhodobacterales</taxon>
        <taxon>Roseobacteraceae</taxon>
        <taxon>Hasllibacter</taxon>
    </lineage>
</organism>
<dbReference type="EMBL" id="PVTT01000001">
    <property type="protein sequence ID" value="PRY95224.1"/>
    <property type="molecule type" value="Genomic_DNA"/>
</dbReference>
<evidence type="ECO:0000313" key="2">
    <source>
        <dbReference type="EMBL" id="PRY95224.1"/>
    </source>
</evidence>
<sequence length="46" mass="4655">MTDINITRLLAAIALSAPLALAACDEDDAAGIDTDADGAPEVIVEE</sequence>
<keyword evidence="1" id="KW-0732">Signal</keyword>
<name>A0A2T0X8N0_9RHOB</name>
<accession>A0A2T0X8N0</accession>
<proteinExistence type="predicted"/>
<evidence type="ECO:0000313" key="3">
    <source>
        <dbReference type="Proteomes" id="UP000238801"/>
    </source>
</evidence>
<protein>
    <submittedName>
        <fullName evidence="2">Uncharacterized protein</fullName>
    </submittedName>
</protein>
<feature type="chain" id="PRO_5015554385" evidence="1">
    <location>
        <begin position="23"/>
        <end position="46"/>
    </location>
</feature>
<feature type="signal peptide" evidence="1">
    <location>
        <begin position="1"/>
        <end position="22"/>
    </location>
</feature>
<comment type="caution">
    <text evidence="2">The sequence shown here is derived from an EMBL/GenBank/DDBJ whole genome shotgun (WGS) entry which is preliminary data.</text>
</comment>
<evidence type="ECO:0000256" key="1">
    <source>
        <dbReference type="SAM" id="SignalP"/>
    </source>
</evidence>
<reference evidence="2 3" key="1">
    <citation type="submission" date="2018-03" db="EMBL/GenBank/DDBJ databases">
        <title>Genomic Encyclopedia of Archaeal and Bacterial Type Strains, Phase II (KMG-II): from individual species to whole genera.</title>
        <authorList>
            <person name="Goeker M."/>
        </authorList>
    </citation>
    <scope>NUCLEOTIDE SEQUENCE [LARGE SCALE GENOMIC DNA]</scope>
    <source>
        <strain evidence="2 3">DSM 29318</strain>
    </source>
</reference>
<gene>
    <name evidence="2" type="ORF">BCF33_0840</name>
</gene>
<dbReference type="Proteomes" id="UP000238801">
    <property type="component" value="Unassembled WGS sequence"/>
</dbReference>
<dbReference type="AlphaFoldDB" id="A0A2T0X8N0"/>
<dbReference type="RefSeq" id="WP_158259349.1">
    <property type="nucleotide sequence ID" value="NZ_PVTT01000001.1"/>
</dbReference>